<dbReference type="InterPro" id="IPR029026">
    <property type="entry name" value="tRNA_m1G_MTases_N"/>
</dbReference>
<evidence type="ECO:0000256" key="9">
    <source>
        <dbReference type="ARBA" id="ARBA00022884"/>
    </source>
</evidence>
<comment type="subcellular location">
    <subcellularLocation>
        <location evidence="1">Nucleus</location>
        <location evidence="1">Nucleolus</location>
    </subcellularLocation>
</comment>
<dbReference type="GO" id="GO:0070037">
    <property type="term" value="F:rRNA (pseudouridine) methyltransferase activity"/>
    <property type="evidence" value="ECO:0007669"/>
    <property type="project" value="InterPro"/>
</dbReference>
<sequence>MWTTHQNCAGENVSRRPLYVVLERASVELCHVPPPPPRGRYAKQKPTLLTCDDHQSLLVRMGREISDARPDISHQCLLTLLDSPLNKAGLLKVFIHTTQDLLIAVHPDVRIPRTYRRYSGLMVQLLQQGENRGASDSQVLMHILDHAIARHLPPDTLKLGESHYARTAPRGGWCGAGRGTRSLALFVGAHAKGTRRLCGRCHRETVSLGSYAVSASVVCGKVCCAMEDLLGIE</sequence>
<proteinExistence type="inferred from homology"/>
<keyword evidence="3" id="KW-0690">Ribosome biogenesis</keyword>
<dbReference type="Gene3D" id="3.40.1280.10">
    <property type="match status" value="1"/>
</dbReference>
<evidence type="ECO:0000256" key="7">
    <source>
        <dbReference type="ARBA" id="ARBA00022691"/>
    </source>
</evidence>
<evidence type="ECO:0000256" key="4">
    <source>
        <dbReference type="ARBA" id="ARBA00022552"/>
    </source>
</evidence>
<dbReference type="KEGG" id="pco:PHACADRAFT_148630"/>
<dbReference type="InterPro" id="IPR005304">
    <property type="entry name" value="Rbsml_bgen_MeTrfase_EMG1/NEP1"/>
</dbReference>
<keyword evidence="9" id="KW-0694">RNA-binding</keyword>
<dbReference type="GO" id="GO:0032040">
    <property type="term" value="C:small-subunit processome"/>
    <property type="evidence" value="ECO:0007669"/>
    <property type="project" value="TreeGrafter"/>
</dbReference>
<keyword evidence="8" id="KW-0699">rRNA-binding</keyword>
<evidence type="ECO:0000256" key="10">
    <source>
        <dbReference type="ARBA" id="ARBA00023242"/>
    </source>
</evidence>
<accession>K5VQV2</accession>
<dbReference type="InParanoid" id="K5VQV2"/>
<dbReference type="SUPFAM" id="SSF75217">
    <property type="entry name" value="alpha/beta knot"/>
    <property type="match status" value="1"/>
</dbReference>
<dbReference type="EMBL" id="JH930474">
    <property type="protein sequence ID" value="EKM53818.1"/>
    <property type="molecule type" value="Genomic_DNA"/>
</dbReference>
<keyword evidence="5" id="KW-0489">Methyltransferase</keyword>
<evidence type="ECO:0000256" key="3">
    <source>
        <dbReference type="ARBA" id="ARBA00022517"/>
    </source>
</evidence>
<dbReference type="GO" id="GO:0019843">
    <property type="term" value="F:rRNA binding"/>
    <property type="evidence" value="ECO:0007669"/>
    <property type="project" value="UniProtKB-KW"/>
</dbReference>
<dbReference type="InterPro" id="IPR029028">
    <property type="entry name" value="Alpha/beta_knot_MTases"/>
</dbReference>
<dbReference type="HOGENOM" id="CLU_055846_1_1_1"/>
<evidence type="ECO:0000256" key="5">
    <source>
        <dbReference type="ARBA" id="ARBA00022603"/>
    </source>
</evidence>
<dbReference type="PANTHER" id="PTHR12636">
    <property type="entry name" value="NEP1/MRA1"/>
    <property type="match status" value="1"/>
</dbReference>
<comment type="similarity">
    <text evidence="2">Belongs to the class IV-like SAM-binding methyltransferase superfamily. RNA methyltransferase NEP1 family.</text>
</comment>
<evidence type="ECO:0000256" key="6">
    <source>
        <dbReference type="ARBA" id="ARBA00022679"/>
    </source>
</evidence>
<keyword evidence="6" id="KW-0808">Transferase</keyword>
<evidence type="ECO:0000256" key="1">
    <source>
        <dbReference type="ARBA" id="ARBA00004604"/>
    </source>
</evidence>
<gene>
    <name evidence="11" type="ORF">PHACADRAFT_148630</name>
</gene>
<keyword evidence="7" id="KW-0949">S-adenosyl-L-methionine</keyword>
<dbReference type="RefSeq" id="XP_007398495.1">
    <property type="nucleotide sequence ID" value="XM_007398433.1"/>
</dbReference>
<dbReference type="Pfam" id="PF03587">
    <property type="entry name" value="EMG1"/>
    <property type="match status" value="1"/>
</dbReference>
<reference evidence="11 12" key="1">
    <citation type="journal article" date="2012" name="BMC Genomics">
        <title>Comparative genomics of the white-rot fungi, Phanerochaete carnosa and P. chrysosporium, to elucidate the genetic basis of the distinct wood types they colonize.</title>
        <authorList>
            <person name="Suzuki H."/>
            <person name="MacDonald J."/>
            <person name="Syed K."/>
            <person name="Salamov A."/>
            <person name="Hori C."/>
            <person name="Aerts A."/>
            <person name="Henrissat B."/>
            <person name="Wiebenga A."/>
            <person name="vanKuyk P.A."/>
            <person name="Barry K."/>
            <person name="Lindquist E."/>
            <person name="LaButti K."/>
            <person name="Lapidus A."/>
            <person name="Lucas S."/>
            <person name="Coutinho P."/>
            <person name="Gong Y."/>
            <person name="Samejima M."/>
            <person name="Mahadevan R."/>
            <person name="Abou-Zaid M."/>
            <person name="de Vries R.P."/>
            <person name="Igarashi K."/>
            <person name="Yadav J.S."/>
            <person name="Grigoriev I.V."/>
            <person name="Master E.R."/>
        </authorList>
    </citation>
    <scope>NUCLEOTIDE SEQUENCE [LARGE SCALE GENOMIC DNA]</scope>
    <source>
        <strain evidence="11 12">HHB-10118-sp</strain>
    </source>
</reference>
<dbReference type="STRING" id="650164.K5VQV2"/>
<dbReference type="Proteomes" id="UP000008370">
    <property type="component" value="Unassembled WGS sequence"/>
</dbReference>
<evidence type="ECO:0008006" key="13">
    <source>
        <dbReference type="Google" id="ProtNLM"/>
    </source>
</evidence>
<dbReference type="AlphaFoldDB" id="K5VQV2"/>
<keyword evidence="12" id="KW-1185">Reference proteome</keyword>
<evidence type="ECO:0000313" key="11">
    <source>
        <dbReference type="EMBL" id="EKM53818.1"/>
    </source>
</evidence>
<evidence type="ECO:0000256" key="8">
    <source>
        <dbReference type="ARBA" id="ARBA00022730"/>
    </source>
</evidence>
<evidence type="ECO:0000313" key="12">
    <source>
        <dbReference type="Proteomes" id="UP000008370"/>
    </source>
</evidence>
<keyword evidence="10" id="KW-0539">Nucleus</keyword>
<dbReference type="OrthoDB" id="269804at2759"/>
<name>K5VQV2_PHACS</name>
<organism evidence="11 12">
    <name type="scientific">Phanerochaete carnosa (strain HHB-10118-sp)</name>
    <name type="common">White-rot fungus</name>
    <name type="synonym">Peniophora carnosa</name>
    <dbReference type="NCBI Taxonomy" id="650164"/>
    <lineage>
        <taxon>Eukaryota</taxon>
        <taxon>Fungi</taxon>
        <taxon>Dikarya</taxon>
        <taxon>Basidiomycota</taxon>
        <taxon>Agaricomycotina</taxon>
        <taxon>Agaricomycetes</taxon>
        <taxon>Polyporales</taxon>
        <taxon>Phanerochaetaceae</taxon>
        <taxon>Phanerochaete</taxon>
    </lineage>
</organism>
<dbReference type="PANTHER" id="PTHR12636:SF5">
    <property type="entry name" value="RIBOSOMAL RNA SMALL SUBUNIT METHYLTRANSFERASE NEP1"/>
    <property type="match status" value="1"/>
</dbReference>
<dbReference type="GeneID" id="18908762"/>
<evidence type="ECO:0000256" key="2">
    <source>
        <dbReference type="ARBA" id="ARBA00008115"/>
    </source>
</evidence>
<dbReference type="CDD" id="cd18088">
    <property type="entry name" value="Nep1-like"/>
    <property type="match status" value="1"/>
</dbReference>
<keyword evidence="4" id="KW-0698">rRNA processing</keyword>
<protein>
    <recommendedName>
        <fullName evidence="13">Ribosomal RNA small subunit methyltransferase NEP1</fullName>
    </recommendedName>
</protein>
<dbReference type="FunFam" id="3.40.1280.10:FF:000003">
    <property type="entry name" value="Ribosomal RNA small subunit methyltransferase"/>
    <property type="match status" value="1"/>
</dbReference>
<dbReference type="GO" id="GO:0070475">
    <property type="term" value="P:rRNA base methylation"/>
    <property type="evidence" value="ECO:0007669"/>
    <property type="project" value="InterPro"/>
</dbReference>